<protein>
    <submittedName>
        <fullName evidence="3">Uncharacterized protein</fullName>
    </submittedName>
</protein>
<proteinExistence type="predicted"/>
<evidence type="ECO:0000256" key="2">
    <source>
        <dbReference type="SAM" id="MobiDB-lite"/>
    </source>
</evidence>
<reference evidence="3 4" key="1">
    <citation type="submission" date="2024-02" db="EMBL/GenBank/DDBJ databases">
        <title>A draft genome for the cacao thread blight pathogen Marasmius crinis-equi.</title>
        <authorList>
            <person name="Cohen S.P."/>
            <person name="Baruah I.K."/>
            <person name="Amoako-Attah I."/>
            <person name="Bukari Y."/>
            <person name="Meinhardt L.W."/>
            <person name="Bailey B.A."/>
        </authorList>
    </citation>
    <scope>NUCLEOTIDE SEQUENCE [LARGE SCALE GENOMIC DNA]</scope>
    <source>
        <strain evidence="3 4">GH-76</strain>
    </source>
</reference>
<accession>A0ABR3EY36</accession>
<dbReference type="PROSITE" id="PS50012">
    <property type="entry name" value="RCC1_3"/>
    <property type="match status" value="1"/>
</dbReference>
<feature type="region of interest" description="Disordered" evidence="2">
    <location>
        <begin position="54"/>
        <end position="77"/>
    </location>
</feature>
<keyword evidence="4" id="KW-1185">Reference proteome</keyword>
<evidence type="ECO:0000256" key="1">
    <source>
        <dbReference type="PROSITE-ProRule" id="PRU00235"/>
    </source>
</evidence>
<organism evidence="3 4">
    <name type="scientific">Marasmius crinis-equi</name>
    <dbReference type="NCBI Taxonomy" id="585013"/>
    <lineage>
        <taxon>Eukaryota</taxon>
        <taxon>Fungi</taxon>
        <taxon>Dikarya</taxon>
        <taxon>Basidiomycota</taxon>
        <taxon>Agaricomycotina</taxon>
        <taxon>Agaricomycetes</taxon>
        <taxon>Agaricomycetidae</taxon>
        <taxon>Agaricales</taxon>
        <taxon>Marasmiineae</taxon>
        <taxon>Marasmiaceae</taxon>
        <taxon>Marasmius</taxon>
    </lineage>
</organism>
<dbReference type="InterPro" id="IPR000408">
    <property type="entry name" value="Reg_chr_condens"/>
</dbReference>
<feature type="compositionally biased region" description="Basic and acidic residues" evidence="2">
    <location>
        <begin position="274"/>
        <end position="287"/>
    </location>
</feature>
<feature type="compositionally biased region" description="Pro residues" evidence="2">
    <location>
        <begin position="54"/>
        <end position="64"/>
    </location>
</feature>
<dbReference type="EMBL" id="JBAHYK010001478">
    <property type="protein sequence ID" value="KAL0567844.1"/>
    <property type="molecule type" value="Genomic_DNA"/>
</dbReference>
<dbReference type="Proteomes" id="UP001465976">
    <property type="component" value="Unassembled WGS sequence"/>
</dbReference>
<name>A0ABR3EY36_9AGAR</name>
<evidence type="ECO:0000313" key="3">
    <source>
        <dbReference type="EMBL" id="KAL0567844.1"/>
    </source>
</evidence>
<sequence>MPWLTIVLQHQQLQQQQSINDTDNPYPYGNYTNEEIPMFLSSLTDVTTASPLPYIAPLPSPLPRPSSRQADPPQLDTRDHRHAQTLPVLPLKDNQVNQLRPKIVEQFLSEPDRMGTGRFIAAGPCTSAVVDKQGVFFMAGKVRFRFLGSKRAKDLPARHIQHSVTWLTSLGGVTHWISTPSESDLDPYSHPTAPRMIVSWGQNPVNSELGLGVDEPKSCTKPQRHEKLDGLGCGVIGVAGAAHTTLFLVKPNPPASSSNPPPAKEKKDDEDDKDKDKFSNLPRRPEELPNTPDACVACKKDSGDPLECDKCDNPYHLSLK</sequence>
<feature type="region of interest" description="Disordered" evidence="2">
    <location>
        <begin position="249"/>
        <end position="294"/>
    </location>
</feature>
<gene>
    <name evidence="3" type="ORF">V5O48_014149</name>
</gene>
<evidence type="ECO:0000313" key="4">
    <source>
        <dbReference type="Proteomes" id="UP001465976"/>
    </source>
</evidence>
<feature type="compositionally biased region" description="Pro residues" evidence="2">
    <location>
        <begin position="251"/>
        <end position="262"/>
    </location>
</feature>
<feature type="repeat" description="RCC1" evidence="1">
    <location>
        <begin position="195"/>
        <end position="251"/>
    </location>
</feature>
<comment type="caution">
    <text evidence="3">The sequence shown here is derived from an EMBL/GenBank/DDBJ whole genome shotgun (WGS) entry which is preliminary data.</text>
</comment>